<dbReference type="SUPFAM" id="SSF48173">
    <property type="entry name" value="Cryptochrome/photolyase FAD-binding domain"/>
    <property type="match status" value="1"/>
</dbReference>
<comment type="caution">
    <text evidence="2">The sequence shown here is derived from an EMBL/GenBank/DDBJ whole genome shotgun (WGS) entry which is preliminary data.</text>
</comment>
<dbReference type="Gene3D" id="1.10.579.10">
    <property type="entry name" value="DNA Cyclobutane Dipyrimidine Photolyase, subunit A, domain 3"/>
    <property type="match status" value="1"/>
</dbReference>
<organism evidence="2 3">
    <name type="scientific">Diversispora epigaea</name>
    <dbReference type="NCBI Taxonomy" id="1348612"/>
    <lineage>
        <taxon>Eukaryota</taxon>
        <taxon>Fungi</taxon>
        <taxon>Fungi incertae sedis</taxon>
        <taxon>Mucoromycota</taxon>
        <taxon>Glomeromycotina</taxon>
        <taxon>Glomeromycetes</taxon>
        <taxon>Diversisporales</taxon>
        <taxon>Diversisporaceae</taxon>
        <taxon>Diversispora</taxon>
    </lineage>
</organism>
<reference evidence="2 3" key="1">
    <citation type="submission" date="2018-08" db="EMBL/GenBank/DDBJ databases">
        <title>Genome and evolution of the arbuscular mycorrhizal fungus Diversispora epigaea (formerly Glomus versiforme) and its bacterial endosymbionts.</title>
        <authorList>
            <person name="Sun X."/>
            <person name="Fei Z."/>
            <person name="Harrison M."/>
        </authorList>
    </citation>
    <scope>NUCLEOTIDE SEQUENCE [LARGE SCALE GENOMIC DNA]</scope>
    <source>
        <strain evidence="2 3">IT104</strain>
    </source>
</reference>
<gene>
    <name evidence="2" type="ORF">Glove_14g43</name>
</gene>
<evidence type="ECO:0000313" key="3">
    <source>
        <dbReference type="Proteomes" id="UP000266861"/>
    </source>
</evidence>
<dbReference type="InterPro" id="IPR036134">
    <property type="entry name" value="Crypto/Photolyase_FAD-like_sf"/>
</dbReference>
<evidence type="ECO:0000256" key="1">
    <source>
        <dbReference type="SAM" id="SignalP"/>
    </source>
</evidence>
<sequence>MITFRFTLILFYFIIKTKGVILNQINILEAIKEKIKKKVPYEKAHIPWIMTSEEQKRSGCIIGENYPKPMVILEAWVKNYNNNNDDDDKANRINNNRIIR</sequence>
<dbReference type="Proteomes" id="UP000266861">
    <property type="component" value="Unassembled WGS sequence"/>
</dbReference>
<proteinExistence type="predicted"/>
<evidence type="ECO:0000313" key="2">
    <source>
        <dbReference type="EMBL" id="RHZ89419.1"/>
    </source>
</evidence>
<dbReference type="EMBL" id="PQFF01000012">
    <property type="protein sequence ID" value="RHZ89419.1"/>
    <property type="molecule type" value="Genomic_DNA"/>
</dbReference>
<feature type="chain" id="PRO_5017337842" evidence="1">
    <location>
        <begin position="20"/>
        <end position="100"/>
    </location>
</feature>
<name>A0A397JM34_9GLOM</name>
<accession>A0A397JM34</accession>
<feature type="signal peptide" evidence="1">
    <location>
        <begin position="1"/>
        <end position="19"/>
    </location>
</feature>
<keyword evidence="3" id="KW-1185">Reference proteome</keyword>
<dbReference type="AlphaFoldDB" id="A0A397JM34"/>
<keyword evidence="1" id="KW-0732">Signal</keyword>
<dbReference type="OrthoDB" id="435881at2759"/>
<protein>
    <submittedName>
        <fullName evidence="2">Uncharacterized protein</fullName>
    </submittedName>
</protein>